<protein>
    <submittedName>
        <fullName evidence="6">Propanediol utilization polyhedral body protein PduK</fullName>
    </submittedName>
</protein>
<evidence type="ECO:0000256" key="1">
    <source>
        <dbReference type="ARBA" id="ARBA00024322"/>
    </source>
</evidence>
<feature type="compositionally biased region" description="Basic and acidic residues" evidence="4">
    <location>
        <begin position="92"/>
        <end position="109"/>
    </location>
</feature>
<dbReference type="SUPFAM" id="SSF143414">
    <property type="entry name" value="CcmK-like"/>
    <property type="match status" value="1"/>
</dbReference>
<dbReference type="InterPro" id="IPR000249">
    <property type="entry name" value="BMC_dom"/>
</dbReference>
<dbReference type="Proteomes" id="UP000286974">
    <property type="component" value="Unassembled WGS sequence"/>
</dbReference>
<comment type="caution">
    <text evidence="6">The sequence shown here is derived from an EMBL/GenBank/DDBJ whole genome shotgun (WGS) entry which is preliminary data.</text>
</comment>
<dbReference type="Pfam" id="PF00936">
    <property type="entry name" value="BMC"/>
    <property type="match status" value="1"/>
</dbReference>
<feature type="compositionally biased region" description="Polar residues" evidence="4">
    <location>
        <begin position="110"/>
        <end position="123"/>
    </location>
</feature>
<dbReference type="RefSeq" id="WP_125008520.1">
    <property type="nucleotide sequence ID" value="NZ_BEXA01000003.1"/>
</dbReference>
<evidence type="ECO:0000313" key="6">
    <source>
        <dbReference type="EMBL" id="GAY73623.1"/>
    </source>
</evidence>
<dbReference type="InterPro" id="IPR044872">
    <property type="entry name" value="CcmK/CsoS1_BMC"/>
</dbReference>
<evidence type="ECO:0000259" key="5">
    <source>
        <dbReference type="PROSITE" id="PS51930"/>
    </source>
</evidence>
<dbReference type="GO" id="GO:0031469">
    <property type="term" value="C:bacterial microcompartment"/>
    <property type="evidence" value="ECO:0007669"/>
    <property type="project" value="UniProtKB-SubCell"/>
</dbReference>
<name>A0A401FMQ8_9LACO</name>
<dbReference type="AlphaFoldDB" id="A0A401FMQ8"/>
<dbReference type="SMART" id="SM00877">
    <property type="entry name" value="BMC"/>
    <property type="match status" value="1"/>
</dbReference>
<gene>
    <name evidence="6" type="ORF">NBRC111893_1769</name>
</gene>
<dbReference type="InterPro" id="IPR037233">
    <property type="entry name" value="CcmK-like_sf"/>
</dbReference>
<feature type="domain" description="BMC" evidence="5">
    <location>
        <begin position="3"/>
        <end position="86"/>
    </location>
</feature>
<keyword evidence="2" id="KW-1283">Bacterial microcompartment</keyword>
<reference evidence="6 7" key="1">
    <citation type="submission" date="2017-11" db="EMBL/GenBank/DDBJ databases">
        <title>Draft Genome Sequence of Lactobacillus curieae NBRC 111893 isolated from Koso, a Japanese sugar-Vegetable Fermented Beverage.</title>
        <authorList>
            <person name="Chiou T.Y."/>
            <person name="Oshima K."/>
            <person name="Suda W."/>
            <person name="Hattori M."/>
            <person name="Takahashi T."/>
        </authorList>
    </citation>
    <scope>NUCLEOTIDE SEQUENCE [LARGE SCALE GENOMIC DNA]</scope>
    <source>
        <strain evidence="6 7">NBRC111893</strain>
    </source>
</reference>
<dbReference type="EMBL" id="BEXA01000003">
    <property type="protein sequence ID" value="GAY73623.1"/>
    <property type="molecule type" value="Genomic_DNA"/>
</dbReference>
<evidence type="ECO:0000256" key="4">
    <source>
        <dbReference type="SAM" id="MobiDB-lite"/>
    </source>
</evidence>
<comment type="similarity">
    <text evidence="3">Belongs to the bacterial microcompartments protein family.</text>
</comment>
<sequence>MKSLGYLEVTGLSTAIVAADKMLKTADVELSSVENTKGAGWVTICVTGDVAAVSVAIDTAKDAVGSCYVSSTVIANPADGVDELSVSDAIKGFDKQTPTEEAKPEEVKDNNLNTSDVNTNSTENELKDTKKSKSTKSSKSSKKNNKKK</sequence>
<evidence type="ECO:0000256" key="2">
    <source>
        <dbReference type="ARBA" id="ARBA00024446"/>
    </source>
</evidence>
<proteinExistence type="inferred from homology"/>
<accession>A0A401FMQ8</accession>
<dbReference type="Gene3D" id="3.30.70.1710">
    <property type="match status" value="1"/>
</dbReference>
<evidence type="ECO:0000313" key="7">
    <source>
        <dbReference type="Proteomes" id="UP000286974"/>
    </source>
</evidence>
<dbReference type="OrthoDB" id="9812608at2"/>
<dbReference type="PANTHER" id="PTHR33941:SF11">
    <property type="entry name" value="BACTERIAL MICROCOMPARTMENT SHELL PROTEIN PDUJ"/>
    <property type="match status" value="1"/>
</dbReference>
<keyword evidence="7" id="KW-1185">Reference proteome</keyword>
<organism evidence="6 7">
    <name type="scientific">Lentilactobacillus kosonis</name>
    <dbReference type="NCBI Taxonomy" id="2810561"/>
    <lineage>
        <taxon>Bacteria</taxon>
        <taxon>Bacillati</taxon>
        <taxon>Bacillota</taxon>
        <taxon>Bacilli</taxon>
        <taxon>Lactobacillales</taxon>
        <taxon>Lactobacillaceae</taxon>
        <taxon>Lentilactobacillus</taxon>
    </lineage>
</organism>
<dbReference type="InterPro" id="IPR050575">
    <property type="entry name" value="BMC_shell"/>
</dbReference>
<dbReference type="PANTHER" id="PTHR33941">
    <property type="entry name" value="PROPANEDIOL UTILIZATION PROTEIN PDUA"/>
    <property type="match status" value="1"/>
</dbReference>
<comment type="subcellular location">
    <subcellularLocation>
        <location evidence="1">Bacterial microcompartment</location>
    </subcellularLocation>
</comment>
<evidence type="ECO:0000256" key="3">
    <source>
        <dbReference type="PROSITE-ProRule" id="PRU01278"/>
    </source>
</evidence>
<feature type="compositionally biased region" description="Basic residues" evidence="4">
    <location>
        <begin position="132"/>
        <end position="148"/>
    </location>
</feature>
<dbReference type="PROSITE" id="PS51930">
    <property type="entry name" value="BMC_2"/>
    <property type="match status" value="1"/>
</dbReference>
<feature type="region of interest" description="Disordered" evidence="4">
    <location>
        <begin position="92"/>
        <end position="148"/>
    </location>
</feature>